<comment type="caution">
    <text evidence="5">The sequence shown here is derived from an EMBL/GenBank/DDBJ whole genome shotgun (WGS) entry which is preliminary data.</text>
</comment>
<dbReference type="InterPro" id="IPR025269">
    <property type="entry name" value="SAM-like_dom"/>
</dbReference>
<dbReference type="InterPro" id="IPR010998">
    <property type="entry name" value="Integrase_recombinase_N"/>
</dbReference>
<evidence type="ECO:0000256" key="2">
    <source>
        <dbReference type="ARBA" id="ARBA00023125"/>
    </source>
</evidence>
<feature type="domain" description="Tyr recombinase" evidence="4">
    <location>
        <begin position="185"/>
        <end position="350"/>
    </location>
</feature>
<dbReference type="RefSeq" id="WP_110998285.1">
    <property type="nucleotide sequence ID" value="NZ_QKTW01000011.1"/>
</dbReference>
<dbReference type="InterPro" id="IPR050090">
    <property type="entry name" value="Tyrosine_recombinase_XerCD"/>
</dbReference>
<accession>A0A2W2BBI4</accession>
<comment type="similarity">
    <text evidence="1">Belongs to the 'phage' integrase family.</text>
</comment>
<dbReference type="PANTHER" id="PTHR30349:SF64">
    <property type="entry name" value="PROPHAGE INTEGRASE INTD-RELATED"/>
    <property type="match status" value="1"/>
</dbReference>
<dbReference type="Gene3D" id="1.10.443.10">
    <property type="entry name" value="Intergrase catalytic core"/>
    <property type="match status" value="1"/>
</dbReference>
<dbReference type="InterPro" id="IPR013762">
    <property type="entry name" value="Integrase-like_cat_sf"/>
</dbReference>
<dbReference type="Proteomes" id="UP000248745">
    <property type="component" value="Unassembled WGS sequence"/>
</dbReference>
<evidence type="ECO:0000259" key="4">
    <source>
        <dbReference type="PROSITE" id="PS51898"/>
    </source>
</evidence>
<dbReference type="InterPro" id="IPR011010">
    <property type="entry name" value="DNA_brk_join_enz"/>
</dbReference>
<evidence type="ECO:0000313" key="5">
    <source>
        <dbReference type="EMBL" id="PZF73559.1"/>
    </source>
</evidence>
<keyword evidence="6" id="KW-1185">Reference proteome</keyword>
<dbReference type="InterPro" id="IPR035386">
    <property type="entry name" value="Arm-DNA-bind_5"/>
</dbReference>
<dbReference type="GO" id="GO:0015074">
    <property type="term" value="P:DNA integration"/>
    <property type="evidence" value="ECO:0007669"/>
    <property type="project" value="InterPro"/>
</dbReference>
<reference evidence="5 6" key="1">
    <citation type="submission" date="2018-06" db="EMBL/GenBank/DDBJ databases">
        <title>Mucibacter soli gen. nov., sp. nov., a new member of the family Chitinophagaceae producing mucin.</title>
        <authorList>
            <person name="Kim M.-K."/>
            <person name="Park S."/>
            <person name="Kim T.-S."/>
            <person name="Joung Y."/>
            <person name="Han J.-H."/>
            <person name="Kim S.B."/>
        </authorList>
    </citation>
    <scope>NUCLEOTIDE SEQUENCE [LARGE SCALE GENOMIC DNA]</scope>
    <source>
        <strain evidence="5 6">R1-15</strain>
    </source>
</reference>
<sequence length="355" mass="40941">MGVTLRKRKNADGTTSLILDIYHNGKRSYEFLKDLKLKTKPSSPIDRQTNKENLELAESIRNKRAQELVSSGYDVVTSFKSNVDFIQYFENYISKYTKKDKRNMEGACNRFKAFMKKEGIKSLTMKQLNENIVFKYSEYLRETSQGEGASSYFKRFKKMIKQAVREKVLLNNPTSDVTIKRDDSLVKQVLTIDEIKILAETPITNGEVRNAFLFCCFTGLSWIDVKELKWKHIDLRNQKLTKVRAKTGTETVVNLHSTPLSMLTEPGQQEDLVFTLPSNTAALKSLRSWVSKAEIQKHITWHCARHSFATNLVHYKTDVTIISKLLGHSTLKYTQRYTHIAEDLKREAVNKLPTI</sequence>
<dbReference type="AlphaFoldDB" id="A0A2W2BBI4"/>
<dbReference type="Pfam" id="PF00589">
    <property type="entry name" value="Phage_integrase"/>
    <property type="match status" value="1"/>
</dbReference>
<name>A0A2W2BBI4_9BACT</name>
<dbReference type="GO" id="GO:0003677">
    <property type="term" value="F:DNA binding"/>
    <property type="evidence" value="ECO:0007669"/>
    <property type="project" value="UniProtKB-KW"/>
</dbReference>
<evidence type="ECO:0000313" key="6">
    <source>
        <dbReference type="Proteomes" id="UP000248745"/>
    </source>
</evidence>
<dbReference type="Pfam" id="PF13102">
    <property type="entry name" value="Phage_int_SAM_5"/>
    <property type="match status" value="1"/>
</dbReference>
<keyword evidence="3" id="KW-0233">DNA recombination</keyword>
<dbReference type="Pfam" id="PF17293">
    <property type="entry name" value="Arm-DNA-bind_5"/>
    <property type="match status" value="1"/>
</dbReference>
<dbReference type="GO" id="GO:0006310">
    <property type="term" value="P:DNA recombination"/>
    <property type="evidence" value="ECO:0007669"/>
    <property type="project" value="UniProtKB-KW"/>
</dbReference>
<dbReference type="EMBL" id="QKTW01000011">
    <property type="protein sequence ID" value="PZF73559.1"/>
    <property type="molecule type" value="Genomic_DNA"/>
</dbReference>
<dbReference type="SUPFAM" id="SSF56349">
    <property type="entry name" value="DNA breaking-rejoining enzymes"/>
    <property type="match status" value="1"/>
</dbReference>
<proteinExistence type="inferred from homology"/>
<dbReference type="PROSITE" id="PS51898">
    <property type="entry name" value="TYR_RECOMBINASE"/>
    <property type="match status" value="1"/>
</dbReference>
<dbReference type="Gene3D" id="1.10.150.130">
    <property type="match status" value="1"/>
</dbReference>
<evidence type="ECO:0000256" key="1">
    <source>
        <dbReference type="ARBA" id="ARBA00008857"/>
    </source>
</evidence>
<dbReference type="InterPro" id="IPR002104">
    <property type="entry name" value="Integrase_catalytic"/>
</dbReference>
<dbReference type="OrthoDB" id="9806835at2"/>
<dbReference type="CDD" id="cd01185">
    <property type="entry name" value="INTN1_C_like"/>
    <property type="match status" value="1"/>
</dbReference>
<keyword evidence="2" id="KW-0238">DNA-binding</keyword>
<organism evidence="5 6">
    <name type="scientific">Taibaiella soli</name>
    <dbReference type="NCBI Taxonomy" id="1649169"/>
    <lineage>
        <taxon>Bacteria</taxon>
        <taxon>Pseudomonadati</taxon>
        <taxon>Bacteroidota</taxon>
        <taxon>Chitinophagia</taxon>
        <taxon>Chitinophagales</taxon>
        <taxon>Chitinophagaceae</taxon>
        <taxon>Taibaiella</taxon>
    </lineage>
</organism>
<protein>
    <submittedName>
        <fullName evidence="5">Site-specific integrase</fullName>
    </submittedName>
</protein>
<dbReference type="PANTHER" id="PTHR30349">
    <property type="entry name" value="PHAGE INTEGRASE-RELATED"/>
    <property type="match status" value="1"/>
</dbReference>
<evidence type="ECO:0000256" key="3">
    <source>
        <dbReference type="ARBA" id="ARBA00023172"/>
    </source>
</evidence>
<gene>
    <name evidence="5" type="ORF">DN068_07495</name>
</gene>